<dbReference type="PANTHER" id="PTHR28249">
    <property type="entry name" value="SPORULATION-SPECIFIC PROTEIN SPO7"/>
    <property type="match status" value="1"/>
</dbReference>
<dbReference type="GO" id="GO:0004721">
    <property type="term" value="F:phosphoprotein phosphatase activity"/>
    <property type="evidence" value="ECO:0007669"/>
    <property type="project" value="TreeGrafter"/>
</dbReference>
<name>G3AM81_SPAPN</name>
<dbReference type="STRING" id="619300.G3AM81"/>
<evidence type="ECO:0000256" key="2">
    <source>
        <dbReference type="SAM" id="Phobius"/>
    </source>
</evidence>
<dbReference type="Proteomes" id="UP000000709">
    <property type="component" value="Unassembled WGS sequence"/>
</dbReference>
<keyword evidence="2" id="KW-0812">Transmembrane</keyword>
<dbReference type="OrthoDB" id="5599171at2759"/>
<dbReference type="GO" id="GO:0071595">
    <property type="term" value="C:Nem1-Spo7 phosphatase complex"/>
    <property type="evidence" value="ECO:0007669"/>
    <property type="project" value="TreeGrafter"/>
</dbReference>
<keyword evidence="2" id="KW-1133">Transmembrane helix</keyword>
<organism evidence="4">
    <name type="scientific">Spathaspora passalidarum (strain NRRL Y-27907 / 11-Y1)</name>
    <dbReference type="NCBI Taxonomy" id="619300"/>
    <lineage>
        <taxon>Eukaryota</taxon>
        <taxon>Fungi</taxon>
        <taxon>Dikarya</taxon>
        <taxon>Ascomycota</taxon>
        <taxon>Saccharomycotina</taxon>
        <taxon>Pichiomycetes</taxon>
        <taxon>Debaryomycetaceae</taxon>
        <taxon>Spathaspora</taxon>
    </lineage>
</organism>
<feature type="transmembrane region" description="Helical" evidence="2">
    <location>
        <begin position="241"/>
        <end position="262"/>
    </location>
</feature>
<evidence type="ECO:0000256" key="1">
    <source>
        <dbReference type="SAM" id="MobiDB-lite"/>
    </source>
</evidence>
<dbReference type="KEGG" id="spaa:SPAPADRAFT_60731"/>
<dbReference type="eggNOG" id="ENOG502QTI4">
    <property type="taxonomic scope" value="Eukaryota"/>
</dbReference>
<dbReference type="AlphaFoldDB" id="G3AM81"/>
<feature type="compositionally biased region" description="Basic residues" evidence="1">
    <location>
        <begin position="179"/>
        <end position="188"/>
    </location>
</feature>
<feature type="compositionally biased region" description="Polar residues" evidence="1">
    <location>
        <begin position="1"/>
        <end position="33"/>
    </location>
</feature>
<dbReference type="RefSeq" id="XP_007374894.1">
    <property type="nucleotide sequence ID" value="XM_007374832.1"/>
</dbReference>
<reference evidence="3 4" key="1">
    <citation type="journal article" date="2011" name="Proc. Natl. Acad. Sci. U.S.A.">
        <title>Comparative genomics of xylose-fermenting fungi for enhanced biofuel production.</title>
        <authorList>
            <person name="Wohlbach D.J."/>
            <person name="Kuo A."/>
            <person name="Sato T.K."/>
            <person name="Potts K.M."/>
            <person name="Salamov A.A."/>
            <person name="LaButti K.M."/>
            <person name="Sun H."/>
            <person name="Clum A."/>
            <person name="Pangilinan J.L."/>
            <person name="Lindquist E.A."/>
            <person name="Lucas S."/>
            <person name="Lapidus A."/>
            <person name="Jin M."/>
            <person name="Gunawan C."/>
            <person name="Balan V."/>
            <person name="Dale B.E."/>
            <person name="Jeffries T.W."/>
            <person name="Zinkel R."/>
            <person name="Barry K.W."/>
            <person name="Grigoriev I.V."/>
            <person name="Gasch A.P."/>
        </authorList>
    </citation>
    <scope>NUCLEOTIDE SEQUENCE [LARGE SCALE GENOMIC DNA]</scope>
    <source>
        <strain evidence="4">NRRL Y-27907 / 11-Y1</strain>
    </source>
</reference>
<dbReference type="GO" id="GO:0006998">
    <property type="term" value="P:nuclear envelope organization"/>
    <property type="evidence" value="ECO:0007669"/>
    <property type="project" value="TreeGrafter"/>
</dbReference>
<feature type="compositionally biased region" description="Basic and acidic residues" evidence="1">
    <location>
        <begin position="133"/>
        <end position="143"/>
    </location>
</feature>
<feature type="compositionally biased region" description="Polar residues" evidence="1">
    <location>
        <begin position="97"/>
        <end position="106"/>
    </location>
</feature>
<dbReference type="PANTHER" id="PTHR28249:SF1">
    <property type="entry name" value="SPORULATION-SPECIFIC PROTEIN SPO7"/>
    <property type="match status" value="1"/>
</dbReference>
<feature type="compositionally biased region" description="Basic residues" evidence="1">
    <location>
        <begin position="155"/>
        <end position="168"/>
    </location>
</feature>
<dbReference type="HOGENOM" id="CLU_848775_0_0_1"/>
<proteinExistence type="predicted"/>
<accession>G3AM81</accession>
<feature type="non-terminal residue" evidence="3">
    <location>
        <position position="328"/>
    </location>
</feature>
<feature type="region of interest" description="Disordered" evidence="1">
    <location>
        <begin position="1"/>
        <end position="207"/>
    </location>
</feature>
<feature type="transmembrane region" description="Helical" evidence="2">
    <location>
        <begin position="274"/>
        <end position="292"/>
    </location>
</feature>
<feature type="compositionally biased region" description="Polar residues" evidence="1">
    <location>
        <begin position="73"/>
        <end position="83"/>
    </location>
</feature>
<dbReference type="GeneID" id="18873541"/>
<evidence type="ECO:0000313" key="3">
    <source>
        <dbReference type="EMBL" id="EGW33379.1"/>
    </source>
</evidence>
<feature type="compositionally biased region" description="Basic and acidic residues" evidence="1">
    <location>
        <begin position="189"/>
        <end position="199"/>
    </location>
</feature>
<protein>
    <submittedName>
        <fullName evidence="3">Uncharacterized protein</fullName>
    </submittedName>
</protein>
<evidence type="ECO:0000313" key="4">
    <source>
        <dbReference type="Proteomes" id="UP000000709"/>
    </source>
</evidence>
<feature type="compositionally biased region" description="Acidic residues" evidence="1">
    <location>
        <begin position="123"/>
        <end position="132"/>
    </location>
</feature>
<dbReference type="InterPro" id="IPR005605">
    <property type="entry name" value="Spo7"/>
</dbReference>
<keyword evidence="2" id="KW-0472">Membrane</keyword>
<keyword evidence="4" id="KW-1185">Reference proteome</keyword>
<dbReference type="GO" id="GO:0019888">
    <property type="term" value="F:protein phosphatase regulator activity"/>
    <property type="evidence" value="ECO:0007669"/>
    <property type="project" value="InterPro"/>
</dbReference>
<gene>
    <name evidence="3" type="ORF">SPAPADRAFT_60731</name>
</gene>
<dbReference type="InParanoid" id="G3AM81"/>
<dbReference type="EMBL" id="GL996501">
    <property type="protein sequence ID" value="EGW33379.1"/>
    <property type="molecule type" value="Genomic_DNA"/>
</dbReference>
<sequence>MDHTAQDQSIQDPQPSGSTNENTYDDVQNTSRDTLIHLPADTPPSSSPSSPCEDRDQLIFTPPRSPYLRSSDRMNITPDSPTDSPRLDEFVMYSDSDVASQSSLDLGTTPKATRRKLVKVSSDEEEYDEEEIADRVRYYDEQGRGVTLEPPSEKPRRRKRSSVGRKKTVQTESTNNPKSSKKKIRRQSRSKEPSERSRSDFIPGTGYTSVPATGKVFRNLLILEESLREQVIQQRAMRRKYLTFLALLCSIIASLIHHLFILDPSVSSTGTTRVILQFLLLASIITLILYHLSGEYQKTIVLPRKFLSSTNKGLRQLNVRLVKIKTPL</sequence>
<dbReference type="Pfam" id="PF03907">
    <property type="entry name" value="Spo7"/>
    <property type="match status" value="1"/>
</dbReference>